<dbReference type="AlphaFoldDB" id="A0AAV1CNM7"/>
<reference evidence="2" key="1">
    <citation type="submission" date="2023-03" db="EMBL/GenBank/DDBJ databases">
        <authorList>
            <person name="Julca I."/>
        </authorList>
    </citation>
    <scope>NUCLEOTIDE SEQUENCE</scope>
</reference>
<evidence type="ECO:0000313" key="3">
    <source>
        <dbReference type="Proteomes" id="UP001161247"/>
    </source>
</evidence>
<organism evidence="2 3">
    <name type="scientific">Oldenlandia corymbosa var. corymbosa</name>
    <dbReference type="NCBI Taxonomy" id="529605"/>
    <lineage>
        <taxon>Eukaryota</taxon>
        <taxon>Viridiplantae</taxon>
        <taxon>Streptophyta</taxon>
        <taxon>Embryophyta</taxon>
        <taxon>Tracheophyta</taxon>
        <taxon>Spermatophyta</taxon>
        <taxon>Magnoliopsida</taxon>
        <taxon>eudicotyledons</taxon>
        <taxon>Gunneridae</taxon>
        <taxon>Pentapetalae</taxon>
        <taxon>asterids</taxon>
        <taxon>lamiids</taxon>
        <taxon>Gentianales</taxon>
        <taxon>Rubiaceae</taxon>
        <taxon>Rubioideae</taxon>
        <taxon>Spermacoceae</taxon>
        <taxon>Hedyotis-Oldenlandia complex</taxon>
        <taxon>Oldenlandia</taxon>
    </lineage>
</organism>
<protein>
    <submittedName>
        <fullName evidence="2">OLC1v1032311C1</fullName>
    </submittedName>
</protein>
<feature type="region of interest" description="Disordered" evidence="1">
    <location>
        <begin position="1"/>
        <end position="51"/>
    </location>
</feature>
<keyword evidence="3" id="KW-1185">Reference proteome</keyword>
<dbReference type="PANTHER" id="PTHR35735:SF8">
    <property type="entry name" value="PROTEIN NIM1-INTERACTING 2"/>
    <property type="match status" value="1"/>
</dbReference>
<dbReference type="PANTHER" id="PTHR35735">
    <property type="entry name" value="PROTEIN NIM1-INTERACTING 2"/>
    <property type="match status" value="1"/>
</dbReference>
<evidence type="ECO:0000256" key="1">
    <source>
        <dbReference type="SAM" id="MobiDB-lite"/>
    </source>
</evidence>
<proteinExistence type="predicted"/>
<feature type="compositionally biased region" description="Basic and acidic residues" evidence="1">
    <location>
        <begin position="1"/>
        <end position="31"/>
    </location>
</feature>
<name>A0AAV1CNM7_OLDCO</name>
<evidence type="ECO:0000313" key="2">
    <source>
        <dbReference type="EMBL" id="CAI9096223.1"/>
    </source>
</evidence>
<dbReference type="EMBL" id="OX459119">
    <property type="protein sequence ID" value="CAI9096223.1"/>
    <property type="molecule type" value="Genomic_DNA"/>
</dbReference>
<sequence>MDVEKRKRFEDRDGADGKKAKVEVKGADEHTPAALNCGDRRADEDGGDADADGEVEEFYAILRRIHVAVKYFENGKATGKKKTNSPATAAAKPKATATATSWNLNFKREDFEGGCCDNGLKEDERSVSDSASLDLNVEPDPDSE</sequence>
<dbReference type="InterPro" id="IPR034577">
    <property type="entry name" value="NIMIN-2"/>
</dbReference>
<dbReference type="GO" id="GO:0010112">
    <property type="term" value="P:regulation of systemic acquired resistance"/>
    <property type="evidence" value="ECO:0007669"/>
    <property type="project" value="InterPro"/>
</dbReference>
<dbReference type="Proteomes" id="UP001161247">
    <property type="component" value="Chromosome 2"/>
</dbReference>
<gene>
    <name evidence="2" type="ORF">OLC1_LOCUS7025</name>
</gene>
<accession>A0AAV1CNM7</accession>
<feature type="region of interest" description="Disordered" evidence="1">
    <location>
        <begin position="122"/>
        <end position="144"/>
    </location>
</feature>